<keyword evidence="2" id="KW-1185">Reference proteome</keyword>
<reference evidence="1 2" key="1">
    <citation type="journal article" date="2018" name="Mol. Plant">
        <title>The genome of Artemisia annua provides insight into the evolution of Asteraceae family and artemisinin biosynthesis.</title>
        <authorList>
            <person name="Shen Q."/>
            <person name="Zhang L."/>
            <person name="Liao Z."/>
            <person name="Wang S."/>
            <person name="Yan T."/>
            <person name="Shi P."/>
            <person name="Liu M."/>
            <person name="Fu X."/>
            <person name="Pan Q."/>
            <person name="Wang Y."/>
            <person name="Lv Z."/>
            <person name="Lu X."/>
            <person name="Zhang F."/>
            <person name="Jiang W."/>
            <person name="Ma Y."/>
            <person name="Chen M."/>
            <person name="Hao X."/>
            <person name="Li L."/>
            <person name="Tang Y."/>
            <person name="Lv G."/>
            <person name="Zhou Y."/>
            <person name="Sun X."/>
            <person name="Brodelius P.E."/>
            <person name="Rose J.K.C."/>
            <person name="Tang K."/>
        </authorList>
    </citation>
    <scope>NUCLEOTIDE SEQUENCE [LARGE SCALE GENOMIC DNA]</scope>
    <source>
        <strain evidence="2">cv. Huhao1</strain>
        <tissue evidence="1">Leaf</tissue>
    </source>
</reference>
<dbReference type="Proteomes" id="UP000245207">
    <property type="component" value="Unassembled WGS sequence"/>
</dbReference>
<evidence type="ECO:0000313" key="2">
    <source>
        <dbReference type="Proteomes" id="UP000245207"/>
    </source>
</evidence>
<organism evidence="1 2">
    <name type="scientific">Artemisia annua</name>
    <name type="common">Sweet wormwood</name>
    <dbReference type="NCBI Taxonomy" id="35608"/>
    <lineage>
        <taxon>Eukaryota</taxon>
        <taxon>Viridiplantae</taxon>
        <taxon>Streptophyta</taxon>
        <taxon>Embryophyta</taxon>
        <taxon>Tracheophyta</taxon>
        <taxon>Spermatophyta</taxon>
        <taxon>Magnoliopsida</taxon>
        <taxon>eudicotyledons</taxon>
        <taxon>Gunneridae</taxon>
        <taxon>Pentapetalae</taxon>
        <taxon>asterids</taxon>
        <taxon>campanulids</taxon>
        <taxon>Asterales</taxon>
        <taxon>Asteraceae</taxon>
        <taxon>Asteroideae</taxon>
        <taxon>Anthemideae</taxon>
        <taxon>Artemisiinae</taxon>
        <taxon>Artemisia</taxon>
    </lineage>
</organism>
<comment type="caution">
    <text evidence="1">The sequence shown here is derived from an EMBL/GenBank/DDBJ whole genome shotgun (WGS) entry which is preliminary data.</text>
</comment>
<dbReference type="AlphaFoldDB" id="A0A2U1MYN8"/>
<protein>
    <submittedName>
        <fullName evidence="1">Uncharacterized protein</fullName>
    </submittedName>
</protein>
<proteinExistence type="predicted"/>
<gene>
    <name evidence="1" type="ORF">CTI12_AA328050</name>
</gene>
<sequence length="79" mass="8941">MTEMNRRLCPARPLFIEAVGIKKVIASQLCRKALSELRTCTWYLIGDYMLSNEIKGTLLPTVAACEYRLRAMELGFVGD</sequence>
<accession>A0A2U1MYN8</accession>
<evidence type="ECO:0000313" key="1">
    <source>
        <dbReference type="EMBL" id="PWA66336.1"/>
    </source>
</evidence>
<name>A0A2U1MYN8_ARTAN</name>
<dbReference type="EMBL" id="PKPP01004050">
    <property type="protein sequence ID" value="PWA66336.1"/>
    <property type="molecule type" value="Genomic_DNA"/>
</dbReference>